<dbReference type="RefSeq" id="WP_179361507.1">
    <property type="nucleotide sequence ID" value="NZ_CP026993.1"/>
</dbReference>
<reference evidence="1 2" key="1">
    <citation type="submission" date="2018-02" db="EMBL/GenBank/DDBJ databases">
        <title>Complete genome of Nitrosopumilus cobalaminigenes HCA1.</title>
        <authorList>
            <person name="Qin W."/>
            <person name="Zheng Y."/>
            <person name="Stahl D.A."/>
        </authorList>
    </citation>
    <scope>NUCLEOTIDE SEQUENCE [LARGE SCALE GENOMIC DNA]</scope>
    <source>
        <strain evidence="1 2">HCA1</strain>
    </source>
</reference>
<name>A0A7D5M1V1_9ARCH</name>
<dbReference type="EMBL" id="CP026993">
    <property type="protein sequence ID" value="QLH02667.1"/>
    <property type="molecule type" value="Genomic_DNA"/>
</dbReference>
<evidence type="ECO:0000313" key="2">
    <source>
        <dbReference type="Proteomes" id="UP000509771"/>
    </source>
</evidence>
<gene>
    <name evidence="1" type="ORF">C5F47_03375</name>
</gene>
<keyword evidence="2" id="KW-1185">Reference proteome</keyword>
<proteinExistence type="predicted"/>
<dbReference type="KEGG" id="ncl:C5F47_03375"/>
<sequence length="112" mass="13231">MNNTLSIKEISMLPEKFKNRIETDLNLVAKTIPDYLKNKEDQFLKYWNTPELEGFLEGFLVGMCETNYIQSFQKVYDQFPSKCQIDEINKIIARRRFQFQQGILAAIKESKN</sequence>
<organism evidence="1 2">
    <name type="scientific">Nitrosopumilus cobalaminigenes</name>
    <dbReference type="NCBI Taxonomy" id="1470066"/>
    <lineage>
        <taxon>Archaea</taxon>
        <taxon>Nitrososphaerota</taxon>
        <taxon>Nitrososphaeria</taxon>
        <taxon>Nitrosopumilales</taxon>
        <taxon>Nitrosopumilaceae</taxon>
        <taxon>Nitrosopumilus</taxon>
    </lineage>
</organism>
<protein>
    <submittedName>
        <fullName evidence="1">Uncharacterized protein</fullName>
    </submittedName>
</protein>
<dbReference type="Proteomes" id="UP000509771">
    <property type="component" value="Chromosome"/>
</dbReference>
<evidence type="ECO:0000313" key="1">
    <source>
        <dbReference type="EMBL" id="QLH02667.1"/>
    </source>
</evidence>
<dbReference type="GeneID" id="56059032"/>
<dbReference type="AlphaFoldDB" id="A0A7D5M1V1"/>
<accession>A0A7D5M1V1</accession>